<dbReference type="SMART" id="SM00226">
    <property type="entry name" value="LMWPc"/>
    <property type="match status" value="1"/>
</dbReference>
<protein>
    <recommendedName>
        <fullName evidence="2">protein-tyrosine-phosphatase</fullName>
        <ecNumber evidence="2">3.1.3.48</ecNumber>
    </recommendedName>
</protein>
<dbReference type="InterPro" id="IPR017867">
    <property type="entry name" value="Tyr_phospatase_low_mol_wt"/>
</dbReference>
<dbReference type="AlphaFoldDB" id="A0A4V6F2Q5"/>
<dbReference type="SUPFAM" id="SSF52788">
    <property type="entry name" value="Phosphotyrosine protein phosphatases I"/>
    <property type="match status" value="1"/>
</dbReference>
<keyword evidence="4" id="KW-0904">Protein phosphatase</keyword>
<feature type="active site" description="Proton donor" evidence="6">
    <location>
        <position position="115"/>
    </location>
</feature>
<evidence type="ECO:0000256" key="2">
    <source>
        <dbReference type="ARBA" id="ARBA00013064"/>
    </source>
</evidence>
<comment type="caution">
    <text evidence="8">The sequence shown here is derived from an EMBL/GenBank/DDBJ whole genome shotgun (WGS) entry which is preliminary data.</text>
</comment>
<evidence type="ECO:0000259" key="7">
    <source>
        <dbReference type="SMART" id="SM00226"/>
    </source>
</evidence>
<dbReference type="GO" id="GO:0004725">
    <property type="term" value="F:protein tyrosine phosphatase activity"/>
    <property type="evidence" value="ECO:0007669"/>
    <property type="project" value="UniProtKB-EC"/>
</dbReference>
<dbReference type="EC" id="3.1.3.48" evidence="2"/>
<feature type="active site" evidence="6">
    <location>
        <position position="15"/>
    </location>
</feature>
<dbReference type="OrthoDB" id="9784339at2"/>
<dbReference type="Gene3D" id="3.40.50.2300">
    <property type="match status" value="1"/>
</dbReference>
<evidence type="ECO:0000313" key="9">
    <source>
        <dbReference type="Proteomes" id="UP000306575"/>
    </source>
</evidence>
<dbReference type="EMBL" id="SULI01000017">
    <property type="protein sequence ID" value="TKZ18091.1"/>
    <property type="molecule type" value="Genomic_DNA"/>
</dbReference>
<dbReference type="InterPro" id="IPR050438">
    <property type="entry name" value="LMW_PTPase"/>
</dbReference>
<name>A0A4V6F2Q5_9RHOB</name>
<organism evidence="8 9">
    <name type="scientific">Shimia litoralis</name>
    <dbReference type="NCBI Taxonomy" id="420403"/>
    <lineage>
        <taxon>Bacteria</taxon>
        <taxon>Pseudomonadati</taxon>
        <taxon>Pseudomonadota</taxon>
        <taxon>Alphaproteobacteria</taxon>
        <taxon>Rhodobacterales</taxon>
        <taxon>Roseobacteraceae</taxon>
    </lineage>
</organism>
<accession>A0A4V6F2Q5</accession>
<dbReference type="PRINTS" id="PR00719">
    <property type="entry name" value="LMWPTPASE"/>
</dbReference>
<reference evidence="8 9" key="1">
    <citation type="submission" date="2019-04" db="EMBL/GenBank/DDBJ databases">
        <title>Genome sequence of Pelagicola litoralis CL-ES2.</title>
        <authorList>
            <person name="Cao J."/>
        </authorList>
    </citation>
    <scope>NUCLEOTIDE SEQUENCE [LARGE SCALE GENOMIC DNA]</scope>
    <source>
        <strain evidence="8 9">CL-ES2</strain>
    </source>
</reference>
<keyword evidence="3" id="KW-0378">Hydrolase</keyword>
<comment type="similarity">
    <text evidence="1">Belongs to the low molecular weight phosphotyrosine protein phosphatase family.</text>
</comment>
<feature type="active site" description="Nucleophile" evidence="6">
    <location>
        <position position="9"/>
    </location>
</feature>
<dbReference type="Proteomes" id="UP000306575">
    <property type="component" value="Unassembled WGS sequence"/>
</dbReference>
<evidence type="ECO:0000256" key="5">
    <source>
        <dbReference type="ARBA" id="ARBA00051722"/>
    </source>
</evidence>
<sequence length="148" mass="15680">MIKNVLVVCVGNICRSPLGERLLQSKVPELHVTSAGIGALVGKPADETASEVAAEHGVSLDGHAARQATAELLGAADLILVMEAGHKTAVGKIAPQIMGRVMLADHWSGPSDVADPYKMSREFHEHVFTQMNSAMDQWAKRLSANTGS</sequence>
<dbReference type="PANTHER" id="PTHR11717:SF31">
    <property type="entry name" value="LOW MOLECULAR WEIGHT PROTEIN-TYROSINE-PHOSPHATASE ETP-RELATED"/>
    <property type="match status" value="1"/>
</dbReference>
<gene>
    <name evidence="8" type="ORF">FAP39_12940</name>
</gene>
<dbReference type="InterPro" id="IPR036196">
    <property type="entry name" value="Ptyr_pPase_sf"/>
</dbReference>
<dbReference type="RefSeq" id="WP_138016820.1">
    <property type="nucleotide sequence ID" value="NZ_SULI01000017.1"/>
</dbReference>
<dbReference type="Pfam" id="PF01451">
    <property type="entry name" value="LMWPc"/>
    <property type="match status" value="1"/>
</dbReference>
<comment type="catalytic activity">
    <reaction evidence="5">
        <text>O-phospho-L-tyrosyl-[protein] + H2O = L-tyrosyl-[protein] + phosphate</text>
        <dbReference type="Rhea" id="RHEA:10684"/>
        <dbReference type="Rhea" id="RHEA-COMP:10136"/>
        <dbReference type="Rhea" id="RHEA-COMP:20101"/>
        <dbReference type="ChEBI" id="CHEBI:15377"/>
        <dbReference type="ChEBI" id="CHEBI:43474"/>
        <dbReference type="ChEBI" id="CHEBI:46858"/>
        <dbReference type="ChEBI" id="CHEBI:61978"/>
        <dbReference type="EC" id="3.1.3.48"/>
    </reaction>
</comment>
<evidence type="ECO:0000256" key="4">
    <source>
        <dbReference type="ARBA" id="ARBA00022912"/>
    </source>
</evidence>
<evidence type="ECO:0000256" key="6">
    <source>
        <dbReference type="PIRSR" id="PIRSR617867-1"/>
    </source>
</evidence>
<dbReference type="PANTHER" id="PTHR11717">
    <property type="entry name" value="LOW MOLECULAR WEIGHT PROTEIN TYROSINE PHOSPHATASE"/>
    <property type="match status" value="1"/>
</dbReference>
<evidence type="ECO:0000256" key="1">
    <source>
        <dbReference type="ARBA" id="ARBA00011063"/>
    </source>
</evidence>
<feature type="domain" description="Phosphotyrosine protein phosphatase I" evidence="7">
    <location>
        <begin position="3"/>
        <end position="141"/>
    </location>
</feature>
<dbReference type="CDD" id="cd16343">
    <property type="entry name" value="LMWPTP"/>
    <property type="match status" value="1"/>
</dbReference>
<evidence type="ECO:0000256" key="3">
    <source>
        <dbReference type="ARBA" id="ARBA00022801"/>
    </source>
</evidence>
<keyword evidence="9" id="KW-1185">Reference proteome</keyword>
<evidence type="ECO:0000313" key="8">
    <source>
        <dbReference type="EMBL" id="TKZ18091.1"/>
    </source>
</evidence>
<dbReference type="InterPro" id="IPR023485">
    <property type="entry name" value="Ptyr_pPase"/>
</dbReference>
<proteinExistence type="inferred from homology"/>